<sequence length="134" mass="15415">MPSISAKSTTPPRSSPENGRGEQCGDKVDPGDKQRWFVEPKSADYTNRQTVTALAMVELKVGNGKYRVWMLEYHREAEFFTSRLLDPGHFFQGRFHIGGKNKDKCHEYIQEVPDLLSGRFIPEENEVEVSFFFI</sequence>
<feature type="region of interest" description="Disordered" evidence="1">
    <location>
        <begin position="1"/>
        <end position="33"/>
    </location>
</feature>
<organism evidence="2 3">
    <name type="scientific">Oesophagostomum dentatum</name>
    <name type="common">Nodular worm</name>
    <dbReference type="NCBI Taxonomy" id="61180"/>
    <lineage>
        <taxon>Eukaryota</taxon>
        <taxon>Metazoa</taxon>
        <taxon>Ecdysozoa</taxon>
        <taxon>Nematoda</taxon>
        <taxon>Chromadorea</taxon>
        <taxon>Rhabditida</taxon>
        <taxon>Rhabditina</taxon>
        <taxon>Rhabditomorpha</taxon>
        <taxon>Strongyloidea</taxon>
        <taxon>Strongylidae</taxon>
        <taxon>Oesophagostomum</taxon>
    </lineage>
</organism>
<name>A0A0B1TI89_OESDE</name>
<proteinExistence type="predicted"/>
<reference evidence="2 3" key="1">
    <citation type="submission" date="2014-03" db="EMBL/GenBank/DDBJ databases">
        <title>Draft genome of the hookworm Oesophagostomum dentatum.</title>
        <authorList>
            <person name="Mitreva M."/>
        </authorList>
    </citation>
    <scope>NUCLEOTIDE SEQUENCE [LARGE SCALE GENOMIC DNA]</scope>
    <source>
        <strain evidence="2 3">OD-Hann</strain>
    </source>
</reference>
<evidence type="ECO:0000313" key="3">
    <source>
        <dbReference type="Proteomes" id="UP000053660"/>
    </source>
</evidence>
<dbReference type="InterPro" id="IPR004987">
    <property type="entry name" value="DUF272"/>
</dbReference>
<dbReference type="AlphaFoldDB" id="A0A0B1TI89"/>
<keyword evidence="3" id="KW-1185">Reference proteome</keyword>
<feature type="compositionally biased region" description="Basic and acidic residues" evidence="1">
    <location>
        <begin position="19"/>
        <end position="33"/>
    </location>
</feature>
<protein>
    <submittedName>
        <fullName evidence="2">Uncharacterized protein</fullName>
    </submittedName>
</protein>
<dbReference type="OrthoDB" id="5874584at2759"/>
<dbReference type="Pfam" id="PF03312">
    <property type="entry name" value="DUF272"/>
    <property type="match status" value="1"/>
</dbReference>
<evidence type="ECO:0000256" key="1">
    <source>
        <dbReference type="SAM" id="MobiDB-lite"/>
    </source>
</evidence>
<evidence type="ECO:0000313" key="2">
    <source>
        <dbReference type="EMBL" id="KHJ95532.1"/>
    </source>
</evidence>
<gene>
    <name evidence="2" type="ORF">OESDEN_04519</name>
</gene>
<feature type="compositionally biased region" description="Polar residues" evidence="1">
    <location>
        <begin position="1"/>
        <end position="17"/>
    </location>
</feature>
<accession>A0A0B1TI89</accession>
<dbReference type="Proteomes" id="UP000053660">
    <property type="component" value="Unassembled WGS sequence"/>
</dbReference>
<dbReference type="EMBL" id="KN549936">
    <property type="protein sequence ID" value="KHJ95532.1"/>
    <property type="molecule type" value="Genomic_DNA"/>
</dbReference>